<evidence type="ECO:0000313" key="1">
    <source>
        <dbReference type="EMBL" id="KAK9508605.1"/>
    </source>
</evidence>
<dbReference type="GO" id="GO:0005737">
    <property type="term" value="C:cytoplasm"/>
    <property type="evidence" value="ECO:0007669"/>
    <property type="project" value="TreeGrafter"/>
</dbReference>
<dbReference type="GO" id="GO:0016791">
    <property type="term" value="F:phosphatase activity"/>
    <property type="evidence" value="ECO:0007669"/>
    <property type="project" value="TreeGrafter"/>
</dbReference>
<dbReference type="PANTHER" id="PTHR19288:SF93">
    <property type="entry name" value="FI11325P-RELATED"/>
    <property type="match status" value="1"/>
</dbReference>
<dbReference type="InterPro" id="IPR036412">
    <property type="entry name" value="HAD-like_sf"/>
</dbReference>
<dbReference type="EMBL" id="JAPXFL010000003">
    <property type="protein sequence ID" value="KAK9508605.1"/>
    <property type="molecule type" value="Genomic_DNA"/>
</dbReference>
<evidence type="ECO:0000313" key="2">
    <source>
        <dbReference type="Proteomes" id="UP001461498"/>
    </source>
</evidence>
<dbReference type="AlphaFoldDB" id="A0AAW1DJG0"/>
<dbReference type="PANTHER" id="PTHR19288">
    <property type="entry name" value="4-NITROPHENYLPHOSPHATASE-RELATED"/>
    <property type="match status" value="1"/>
</dbReference>
<dbReference type="SUPFAM" id="SSF56784">
    <property type="entry name" value="HAD-like"/>
    <property type="match status" value="1"/>
</dbReference>
<accession>A0AAW1DJG0</accession>
<comment type="caution">
    <text evidence="1">The sequence shown here is derived from an EMBL/GenBank/DDBJ whole genome shotgun (WGS) entry which is preliminary data.</text>
</comment>
<name>A0AAW1DJG0_9HEMI</name>
<reference evidence="1 2" key="1">
    <citation type="submission" date="2022-12" db="EMBL/GenBank/DDBJ databases">
        <title>Chromosome-level genome assembly of true bugs.</title>
        <authorList>
            <person name="Ma L."/>
            <person name="Li H."/>
        </authorList>
    </citation>
    <scope>NUCLEOTIDE SEQUENCE [LARGE SCALE GENOMIC DNA]</scope>
    <source>
        <strain evidence="1">Lab_2022b</strain>
    </source>
</reference>
<dbReference type="Pfam" id="PF13344">
    <property type="entry name" value="Hydrolase_6"/>
    <property type="match status" value="1"/>
</dbReference>
<dbReference type="InterPro" id="IPR006357">
    <property type="entry name" value="HAD-SF_hydro_IIA"/>
</dbReference>
<dbReference type="Gene3D" id="3.40.50.1000">
    <property type="entry name" value="HAD superfamily/HAD-like"/>
    <property type="match status" value="2"/>
</dbReference>
<dbReference type="InterPro" id="IPR023214">
    <property type="entry name" value="HAD_sf"/>
</dbReference>
<keyword evidence="2" id="KW-1185">Reference proteome</keyword>
<gene>
    <name evidence="1" type="ORF">O3M35_006132</name>
</gene>
<protein>
    <recommendedName>
        <fullName evidence="3">Phosphoglycolate phosphatase</fullName>
    </recommendedName>
</protein>
<sequence>MNISNAIRNNLNHMTYFPRFLNPILYQRDVSQKLYYIQKGKKHTKNNRRFVHASSNNPAKMKDINTLSNDEKRELLNSLDAVFTDCDGVLWLGSKIIPRAHDTINQLKELNKKIFFVTNNSTKTRKDLLESSTKFGFNVTFEEMVTTAWLTAIYLKSINFTKKAYVVGRNSIAQELAEVGIQCYGPGPDVYVDGKTVKDYFQKDPDVNAVIVGHDIYFSYPKMIKACNYLTDPNCLFIATNTDPSLPVSENLINPEITHLQEITKEKILGNEELEKSLIFV</sequence>
<proteinExistence type="predicted"/>
<organism evidence="1 2">
    <name type="scientific">Rhynocoris fuscipes</name>
    <dbReference type="NCBI Taxonomy" id="488301"/>
    <lineage>
        <taxon>Eukaryota</taxon>
        <taxon>Metazoa</taxon>
        <taxon>Ecdysozoa</taxon>
        <taxon>Arthropoda</taxon>
        <taxon>Hexapoda</taxon>
        <taxon>Insecta</taxon>
        <taxon>Pterygota</taxon>
        <taxon>Neoptera</taxon>
        <taxon>Paraneoptera</taxon>
        <taxon>Hemiptera</taxon>
        <taxon>Heteroptera</taxon>
        <taxon>Panheteroptera</taxon>
        <taxon>Cimicomorpha</taxon>
        <taxon>Reduviidae</taxon>
        <taxon>Harpactorinae</taxon>
        <taxon>Harpactorini</taxon>
        <taxon>Rhynocoris</taxon>
    </lineage>
</organism>
<evidence type="ECO:0008006" key="3">
    <source>
        <dbReference type="Google" id="ProtNLM"/>
    </source>
</evidence>
<dbReference type="NCBIfam" id="TIGR01460">
    <property type="entry name" value="HAD-SF-IIA"/>
    <property type="match status" value="1"/>
</dbReference>
<dbReference type="Proteomes" id="UP001461498">
    <property type="component" value="Unassembled WGS sequence"/>
</dbReference>